<name>A0A9P7UQY7_9AGAR</name>
<reference evidence="3" key="1">
    <citation type="journal article" date="2021" name="Genome Biol. Evol.">
        <title>The assembled and annotated genome of the fairy-ring fungus Marasmius oreades.</title>
        <authorList>
            <person name="Hiltunen M."/>
            <person name="Ament-Velasquez S.L."/>
            <person name="Johannesson H."/>
        </authorList>
    </citation>
    <scope>NUCLEOTIDE SEQUENCE</scope>
    <source>
        <strain evidence="3">03SP1</strain>
    </source>
</reference>
<feature type="compositionally biased region" description="Pro residues" evidence="1">
    <location>
        <begin position="1397"/>
        <end position="1419"/>
    </location>
</feature>
<dbReference type="InterPro" id="IPR022155">
    <property type="entry name" value="DUF3684"/>
</dbReference>
<dbReference type="InterPro" id="IPR058210">
    <property type="entry name" value="SACS/Nov_dom"/>
</dbReference>
<organism evidence="3 4">
    <name type="scientific">Marasmius oreades</name>
    <name type="common">fairy-ring Marasmius</name>
    <dbReference type="NCBI Taxonomy" id="181124"/>
    <lineage>
        <taxon>Eukaryota</taxon>
        <taxon>Fungi</taxon>
        <taxon>Dikarya</taxon>
        <taxon>Basidiomycota</taxon>
        <taxon>Agaricomycotina</taxon>
        <taxon>Agaricomycetes</taxon>
        <taxon>Agaricomycetidae</taxon>
        <taxon>Agaricales</taxon>
        <taxon>Marasmiineae</taxon>
        <taxon>Marasmiaceae</taxon>
        <taxon>Marasmius</taxon>
    </lineage>
</organism>
<accession>A0A9P7UQY7</accession>
<dbReference type="RefSeq" id="XP_043007298.1">
    <property type="nucleotide sequence ID" value="XM_043154840.1"/>
</dbReference>
<feature type="compositionally biased region" description="Polar residues" evidence="1">
    <location>
        <begin position="1420"/>
        <end position="1433"/>
    </location>
</feature>
<dbReference type="Pfam" id="PF25794">
    <property type="entry name" value="SACS"/>
    <property type="match status" value="1"/>
</dbReference>
<dbReference type="NCBIfam" id="NF047352">
    <property type="entry name" value="P_loop_sacsin"/>
    <property type="match status" value="1"/>
</dbReference>
<proteinExistence type="predicted"/>
<sequence length="1656" mass="186289">MAGRIDWDTGYDEAVEVNQRALIDKVLARYSAEFTVFRELLQNSDDAQSQTVEIHFQSDEFLQGKSIDDGPLPDLKTAPVKKWIFKNDGIAFRDEDWNRLKKIAEGNPDEDKIGAFGVGFYSLFSVTDEPKVLSGDQWMWFYWNKDQLIARRGRARENDSPNSINDSKKWTSFEMPLREEGPIPVAFDFTRFLASSITFMTHLSQVSVFFDDKCLTKLSKRVGSPKQLVLPSYLQARSRLNTMNITNLQTTPLHIRADVMRWVYSSGTEKPAPPTVVQPIKTSVHTSWLSSFFRSSTPSRPATPLPPQTPEPPVDHLAVSTTTVSLSIFSAQADARLDNKVATEIHRSTKKKPPARLKYDLIYTAKDQYDASKQEDEAIPFATGSIFQGLRADLEGTRAGRIFIGHATAQTTGLGGHMSSRFIPTVERESIDLMDRNVAIWNRELLYVGGIVARAVYELELNDIKMLWEGGTSTSQPIDIELQKWLTSRAIHALKFFTFHQSTPSPDISSLLEAGFFSCSPAKTFSIVSSLGIRDAYQTRMPDPSFTFLKNLPVLPHELLTEARPIVTSLQNRGLVRAICFEDVLNELRGRPLPEEEMASCLEWWTSIKDSSPTVLTSLLESALLITGSPGSKAERIIPLSIVQTFFNPRSGLGIPLDGPLPPHLLPVSLSKKFTPEQLNLHFQWKELSVLDWLQHVCIVPCSVEFDIRLSPPWAEKVLGVIVRAWPSASTQIKTQIISLLNSLPCIPTCNGMKKPEEAYFASADIFHDLPVVTLPSGAVIKGPMERVLTALNVRKHIDLQLVFDRMVRTREWTIAELVRYLVSVRDTLTTKEIDKLKETVAFTAEGGKTDKLYQARQLYEPLDIFRQLGYPVMDWGKKAKWRNGSDEAKFLFEIGLRRHPPLHHLIDICSTAEDKTRELALTYLLSHIPSVYHDYDPVQYRLMTFVPSKKDGKPCLRSPLEVYGNAKWAAFDLPILNSEKKDILVKLKIGEHPPSSTLVDILSTRPPKNEAQAKEWFQILAAHVGDFSGVQLEKISQLPIVPVGVHEKRAVYRCPSQCYFGQDARQTFHSKLFVFVDFGQVANGFLNACGLKPQPTTDEVAQILLGDPDNFYALAGSAENFLIELKAIAANYRLLSPTTVSRMKKTPVLLAFQRKHISGKGLVIFEDEEREMIAVGLKCANQIVIADDTNALQAFGDTLFTAPQDSILEEFYIALGSRRLTSLVKEDPRHSEEIKNSKQATEIRNLILERLPLFLHEHTHAKTRHSYSWLKMPNHFVVKTFGKVSITKSLSYAGMELSSTQEASAVSHQSTGGRVELWIAGHTQIDMYEVATSFNRFFFEAPKANDMLLFMTLLSSDLRSLKRRGYNVDRILREQDAQRQAIREAQIKASEEAANLPPPPPPEVPSSPPPLPPPPPPIFSSTSELTNGNETAGTRPKKVQKWLNNLAHNKTKGERSGIENRVTPLRDIAANIDMAVRGCRPESGNSIRNREEMQRVKESLGEGYCDVSGRTGDLREIGRMGEVRVYVAHDVAQPTTIMSEKKQSIARLIHIMNMLSQIYAVPLTSLHIFYDLAGGTIAFNRNGSIFFNLRYYEAWHDEDVGRGGVKNALISWYFTLAHEIAHNLVQPHNSEHEFYFAAICEKYVMNLGHVLATIE</sequence>
<dbReference type="Pfam" id="PF12449">
    <property type="entry name" value="DUF3684"/>
    <property type="match status" value="1"/>
</dbReference>
<feature type="domain" description="Sacsin/Nov" evidence="2">
    <location>
        <begin position="22"/>
        <end position="141"/>
    </location>
</feature>
<comment type="caution">
    <text evidence="3">The sequence shown here is derived from an EMBL/GenBank/DDBJ whole genome shotgun (WGS) entry which is preliminary data.</text>
</comment>
<dbReference type="PANTHER" id="PTHR47839">
    <property type="entry name" value="DOMAIN PROTEIN, PUTATIVE (AFU_ORTHOLOGUE AFUA_6G04830)-RELATED"/>
    <property type="match status" value="1"/>
</dbReference>
<evidence type="ECO:0000313" key="3">
    <source>
        <dbReference type="EMBL" id="KAG7090828.1"/>
    </source>
</evidence>
<evidence type="ECO:0000256" key="1">
    <source>
        <dbReference type="SAM" id="MobiDB-lite"/>
    </source>
</evidence>
<dbReference type="GeneID" id="66078986"/>
<evidence type="ECO:0000313" key="4">
    <source>
        <dbReference type="Proteomes" id="UP001049176"/>
    </source>
</evidence>
<evidence type="ECO:0000259" key="2">
    <source>
        <dbReference type="Pfam" id="PF25794"/>
    </source>
</evidence>
<dbReference type="OrthoDB" id="10031156at2759"/>
<dbReference type="PANTHER" id="PTHR47839:SF1">
    <property type="entry name" value="DOMAIN PROTEIN, PUTATIVE (AFU_ORTHOLOGUE AFUA_6G04830)-RELATED"/>
    <property type="match status" value="1"/>
</dbReference>
<keyword evidence="4" id="KW-1185">Reference proteome</keyword>
<feature type="region of interest" description="Disordered" evidence="1">
    <location>
        <begin position="1392"/>
        <end position="1439"/>
    </location>
</feature>
<dbReference type="EMBL" id="CM032186">
    <property type="protein sequence ID" value="KAG7090828.1"/>
    <property type="molecule type" value="Genomic_DNA"/>
</dbReference>
<dbReference type="InterPro" id="IPR036890">
    <property type="entry name" value="HATPase_C_sf"/>
</dbReference>
<dbReference type="Proteomes" id="UP001049176">
    <property type="component" value="Chromosome 6"/>
</dbReference>
<dbReference type="Gene3D" id="3.30.565.10">
    <property type="entry name" value="Histidine kinase-like ATPase, C-terminal domain"/>
    <property type="match status" value="1"/>
</dbReference>
<dbReference type="KEGG" id="more:E1B28_009910"/>
<gene>
    <name evidence="3" type="ORF">E1B28_009910</name>
</gene>
<dbReference type="SUPFAM" id="SSF55874">
    <property type="entry name" value="ATPase domain of HSP90 chaperone/DNA topoisomerase II/histidine kinase"/>
    <property type="match status" value="1"/>
</dbReference>
<protein>
    <recommendedName>
        <fullName evidence="2">Sacsin/Nov domain-containing protein</fullName>
    </recommendedName>
</protein>